<gene>
    <name evidence="1" type="ORF">G2W53_009388</name>
</gene>
<proteinExistence type="predicted"/>
<name>A0A834WYC3_9FABA</name>
<dbReference type="Proteomes" id="UP000634136">
    <property type="component" value="Unassembled WGS sequence"/>
</dbReference>
<comment type="caution">
    <text evidence="1">The sequence shown here is derived from an EMBL/GenBank/DDBJ whole genome shotgun (WGS) entry which is preliminary data.</text>
</comment>
<accession>A0A834WYC3</accession>
<keyword evidence="2" id="KW-1185">Reference proteome</keyword>
<organism evidence="1 2">
    <name type="scientific">Senna tora</name>
    <dbReference type="NCBI Taxonomy" id="362788"/>
    <lineage>
        <taxon>Eukaryota</taxon>
        <taxon>Viridiplantae</taxon>
        <taxon>Streptophyta</taxon>
        <taxon>Embryophyta</taxon>
        <taxon>Tracheophyta</taxon>
        <taxon>Spermatophyta</taxon>
        <taxon>Magnoliopsida</taxon>
        <taxon>eudicotyledons</taxon>
        <taxon>Gunneridae</taxon>
        <taxon>Pentapetalae</taxon>
        <taxon>rosids</taxon>
        <taxon>fabids</taxon>
        <taxon>Fabales</taxon>
        <taxon>Fabaceae</taxon>
        <taxon>Caesalpinioideae</taxon>
        <taxon>Cassia clade</taxon>
        <taxon>Senna</taxon>
    </lineage>
</organism>
<evidence type="ECO:0000313" key="2">
    <source>
        <dbReference type="Proteomes" id="UP000634136"/>
    </source>
</evidence>
<dbReference type="EMBL" id="JAAIUW010000004">
    <property type="protein sequence ID" value="KAF7834529.1"/>
    <property type="molecule type" value="Genomic_DNA"/>
</dbReference>
<protein>
    <submittedName>
        <fullName evidence="1">Uncharacterized protein</fullName>
    </submittedName>
</protein>
<sequence>MAGETRYLWKPELMQRKTKLSFNDFLQNETK</sequence>
<dbReference type="AlphaFoldDB" id="A0A834WYC3"/>
<evidence type="ECO:0000313" key="1">
    <source>
        <dbReference type="EMBL" id="KAF7834529.1"/>
    </source>
</evidence>
<reference evidence="1" key="1">
    <citation type="submission" date="2020-09" db="EMBL/GenBank/DDBJ databases">
        <title>Genome-Enabled Discovery of Anthraquinone Biosynthesis in Senna tora.</title>
        <authorList>
            <person name="Kang S.-H."/>
            <person name="Pandey R.P."/>
            <person name="Lee C.-M."/>
            <person name="Sim J.-S."/>
            <person name="Jeong J.-T."/>
            <person name="Choi B.-S."/>
            <person name="Jung M."/>
            <person name="Ginzburg D."/>
            <person name="Zhao K."/>
            <person name="Won S.Y."/>
            <person name="Oh T.-J."/>
            <person name="Yu Y."/>
            <person name="Kim N.-H."/>
            <person name="Lee O.R."/>
            <person name="Lee T.-H."/>
            <person name="Bashyal P."/>
            <person name="Kim T.-S."/>
            <person name="Lee W.-H."/>
            <person name="Kawkins C."/>
            <person name="Kim C.-K."/>
            <person name="Kim J.S."/>
            <person name="Ahn B.O."/>
            <person name="Rhee S.Y."/>
            <person name="Sohng J.K."/>
        </authorList>
    </citation>
    <scope>NUCLEOTIDE SEQUENCE</scope>
    <source>
        <tissue evidence="1">Leaf</tissue>
    </source>
</reference>